<gene>
    <name evidence="1" type="ORF">J5Y05_11565</name>
</gene>
<evidence type="ECO:0000313" key="1">
    <source>
        <dbReference type="EMBL" id="MBQ0827147.1"/>
    </source>
</evidence>
<reference evidence="1" key="1">
    <citation type="submission" date="2021-04" db="EMBL/GenBank/DDBJ databases">
        <title>Genome seq and assembly of Streptomyces sp. RG38.</title>
        <authorList>
            <person name="Chhetri G."/>
        </authorList>
    </citation>
    <scope>NUCLEOTIDE SEQUENCE</scope>
    <source>
        <strain evidence="1">RG38</strain>
    </source>
</reference>
<evidence type="ECO:0000313" key="2">
    <source>
        <dbReference type="Proteomes" id="UP000677875"/>
    </source>
</evidence>
<keyword evidence="2" id="KW-1185">Reference proteome</keyword>
<organism evidence="1 2">
    <name type="scientific">Streptomyces tagetis</name>
    <dbReference type="NCBI Taxonomy" id="2820809"/>
    <lineage>
        <taxon>Bacteria</taxon>
        <taxon>Bacillati</taxon>
        <taxon>Actinomycetota</taxon>
        <taxon>Actinomycetes</taxon>
        <taxon>Kitasatosporales</taxon>
        <taxon>Streptomycetaceae</taxon>
        <taxon>Streptomyces</taxon>
    </lineage>
</organism>
<proteinExistence type="predicted"/>
<dbReference type="AlphaFoldDB" id="A0A940XH96"/>
<dbReference type="InterPro" id="IPR008949">
    <property type="entry name" value="Isoprenoid_synthase_dom_sf"/>
</dbReference>
<dbReference type="Gene3D" id="1.10.600.10">
    <property type="entry name" value="Farnesyl Diphosphate Synthase"/>
    <property type="match status" value="1"/>
</dbReference>
<dbReference type="EMBL" id="JAGPNL010000002">
    <property type="protein sequence ID" value="MBQ0827147.1"/>
    <property type="molecule type" value="Genomic_DNA"/>
</dbReference>
<dbReference type="RefSeq" id="WP_210871467.1">
    <property type="nucleotide sequence ID" value="NZ_JAGPNL010000002.1"/>
</dbReference>
<sequence>MSYLDLHRRMAAGIEAETDKALGLLGPSAPAVRTAVSALLADRTFTYPLSVLPLLVHAAETGDPEPALPLAVVHQLWWTSACCLDDLADSQGAYTAGDLDDSEALLATVIAGTPLPLLVVGSDSVPEALRGTLAAEIVRCWVDATEGQLRDLAGQAEGATRDSVTEVYLGKSGAPFGMVTAMAATLAGADATRVGRWRRFGEVFGILWQLFNDQDDILTGRNEDLRNGTVTYLLACALDDGAAPVPAGRITALHTAAQGSADARTELTGVLLDAGVLRRFEADVDAFRGQAHRLLDELGGHEGYVPALRDLVDRASQVLLRPAARPETVSAARPETVSTGG</sequence>
<dbReference type="SUPFAM" id="SSF48576">
    <property type="entry name" value="Terpenoid synthases"/>
    <property type="match status" value="1"/>
</dbReference>
<dbReference type="Proteomes" id="UP000677875">
    <property type="component" value="Unassembled WGS sequence"/>
</dbReference>
<comment type="caution">
    <text evidence="1">The sequence shown here is derived from an EMBL/GenBank/DDBJ whole genome shotgun (WGS) entry which is preliminary data.</text>
</comment>
<accession>A0A940XH96</accession>
<protein>
    <submittedName>
        <fullName evidence="1">Polyprenyl synthetase family protein</fullName>
    </submittedName>
</protein>
<name>A0A940XH96_9ACTN</name>